<evidence type="ECO:0008006" key="5">
    <source>
        <dbReference type="Google" id="ProtNLM"/>
    </source>
</evidence>
<dbReference type="Proteomes" id="UP001151760">
    <property type="component" value="Unassembled WGS sequence"/>
</dbReference>
<evidence type="ECO:0000313" key="3">
    <source>
        <dbReference type="EMBL" id="GJT04604.1"/>
    </source>
</evidence>
<reference evidence="3" key="1">
    <citation type="journal article" date="2022" name="Int. J. Mol. Sci.">
        <title>Draft Genome of Tanacetum Coccineum: Genomic Comparison of Closely Related Tanacetum-Family Plants.</title>
        <authorList>
            <person name="Yamashiro T."/>
            <person name="Shiraishi A."/>
            <person name="Nakayama K."/>
            <person name="Satake H."/>
        </authorList>
    </citation>
    <scope>NUCLEOTIDE SEQUENCE</scope>
</reference>
<organism evidence="3 4">
    <name type="scientific">Tanacetum coccineum</name>
    <dbReference type="NCBI Taxonomy" id="301880"/>
    <lineage>
        <taxon>Eukaryota</taxon>
        <taxon>Viridiplantae</taxon>
        <taxon>Streptophyta</taxon>
        <taxon>Embryophyta</taxon>
        <taxon>Tracheophyta</taxon>
        <taxon>Spermatophyta</taxon>
        <taxon>Magnoliopsida</taxon>
        <taxon>eudicotyledons</taxon>
        <taxon>Gunneridae</taxon>
        <taxon>Pentapetalae</taxon>
        <taxon>asterids</taxon>
        <taxon>campanulids</taxon>
        <taxon>Asterales</taxon>
        <taxon>Asteraceae</taxon>
        <taxon>Asteroideae</taxon>
        <taxon>Anthemideae</taxon>
        <taxon>Anthemidinae</taxon>
        <taxon>Tanacetum</taxon>
    </lineage>
</organism>
<reference evidence="3" key="2">
    <citation type="submission" date="2022-01" db="EMBL/GenBank/DDBJ databases">
        <authorList>
            <person name="Yamashiro T."/>
            <person name="Shiraishi A."/>
            <person name="Satake H."/>
            <person name="Nakayama K."/>
        </authorList>
    </citation>
    <scope>NUCLEOTIDE SEQUENCE</scope>
</reference>
<feature type="coiled-coil region" evidence="1">
    <location>
        <begin position="461"/>
        <end position="488"/>
    </location>
</feature>
<gene>
    <name evidence="3" type="ORF">Tco_0839066</name>
</gene>
<proteinExistence type="predicted"/>
<feature type="region of interest" description="Disordered" evidence="2">
    <location>
        <begin position="194"/>
        <end position="230"/>
    </location>
</feature>
<name>A0ABQ5AU29_9ASTR</name>
<comment type="caution">
    <text evidence="3">The sequence shown here is derived from an EMBL/GenBank/DDBJ whole genome shotgun (WGS) entry which is preliminary data.</text>
</comment>
<dbReference type="EMBL" id="BQNB010012522">
    <property type="protein sequence ID" value="GJT04604.1"/>
    <property type="molecule type" value="Genomic_DNA"/>
</dbReference>
<keyword evidence="1" id="KW-0175">Coiled coil</keyword>
<sequence length="736" mass="80753">MGTIDSMKSILTQSALDVLCEKFHIPNTVHTELPGHNDRIRNSPAGWMSFSKRSDNAPVCYTKPLDSLKHWNDLFLWVDASVFPLAVPLHNNKTLRKDPPTPAEFDADVCNYLADNPAPFIKFPKHFLCFVGISRYYDLDENCYPTFWTDDDEEMDLFAFINHVDLTKVQIGEREFGKGEVPLLDLTKGRVVSLPDRKRKTSDGASGSSHPPKKLREDHGTSGHVGSSTGGKSLAAIQELFEQSTLNVEIGVTAAATVPFVTSSVTPTSERGDGGPTDSVSVANLRTQHPSERFVISSDSSHDSSANVADDEVNSIVRSYVPPPPLMTAAIATTVIAGAISALVSGVGDEPVSRTIFRDYASPSTAEADVAGPSQPVGADTSTDTFLVSQDLDFETLQQIYVPKWNVINDSALDDPKVCRKFNVGIARQAYLSAKVRLRSEHNYTERKKFERRCVRLTGLLKAKDAEVASLKAQLSLKEAEAAEAIRLCCQIATVEATELSCDELSTKAASLEFHKDKLIDQVSMLEGTCSKLCDEVSGYKLFKEQIKVVQDEQVKILSDKVAGIDADLMRMALHLDEELYPRFLTTIAGQRWILSRGLKLIVMKCLQSPEYLTALGGGAIGRAIDKGMQDGLAAGIDHRKVELGLVEVAAYNPVAEANYVFVMSALRDVDFPLLAQLASHKDASMFDLMDLLRLEDPATETPKANQLQPSPEQLMLPIHRLEDQVVIGETSKNKI</sequence>
<accession>A0ABQ5AU29</accession>
<keyword evidence="4" id="KW-1185">Reference proteome</keyword>
<evidence type="ECO:0000313" key="4">
    <source>
        <dbReference type="Proteomes" id="UP001151760"/>
    </source>
</evidence>
<evidence type="ECO:0000256" key="2">
    <source>
        <dbReference type="SAM" id="MobiDB-lite"/>
    </source>
</evidence>
<evidence type="ECO:0000256" key="1">
    <source>
        <dbReference type="SAM" id="Coils"/>
    </source>
</evidence>
<protein>
    <recommendedName>
        <fullName evidence="5">Transposase (Putative), gypsy type</fullName>
    </recommendedName>
</protein>